<dbReference type="PROSITE" id="PS00150">
    <property type="entry name" value="ACYLPHOSPHATASE_1"/>
    <property type="match status" value="1"/>
</dbReference>
<keyword evidence="10" id="KW-1185">Reference proteome</keyword>
<feature type="domain" description="Acylphosphatase-like" evidence="8">
    <location>
        <begin position="3"/>
        <end position="89"/>
    </location>
</feature>
<comment type="similarity">
    <text evidence="1 7">Belongs to the acylphosphatase family.</text>
</comment>
<dbReference type="EMBL" id="CP042387">
    <property type="protein sequence ID" value="QEA43462.1"/>
    <property type="molecule type" value="Genomic_DNA"/>
</dbReference>
<dbReference type="InterPro" id="IPR020456">
    <property type="entry name" value="Acylphosphatase"/>
</dbReference>
<gene>
    <name evidence="9" type="ORF">FGL83_01515</name>
</gene>
<dbReference type="InterPro" id="IPR017968">
    <property type="entry name" value="Acylphosphatase_CS"/>
</dbReference>
<evidence type="ECO:0000256" key="5">
    <source>
        <dbReference type="PROSITE-ProRule" id="PRU00520"/>
    </source>
</evidence>
<evidence type="ECO:0000256" key="3">
    <source>
        <dbReference type="ARBA" id="ARBA00015991"/>
    </source>
</evidence>
<dbReference type="PROSITE" id="PS00151">
    <property type="entry name" value="ACYLPHOSPHATASE_2"/>
    <property type="match status" value="1"/>
</dbReference>
<evidence type="ECO:0000313" key="9">
    <source>
        <dbReference type="EMBL" id="QEA43462.1"/>
    </source>
</evidence>
<evidence type="ECO:0000259" key="8">
    <source>
        <dbReference type="PROSITE" id="PS51160"/>
    </source>
</evidence>
<dbReference type="PANTHER" id="PTHR47268">
    <property type="entry name" value="ACYLPHOSPHATASE"/>
    <property type="match status" value="1"/>
</dbReference>
<dbReference type="Proteomes" id="UP000321298">
    <property type="component" value="Chromosome"/>
</dbReference>
<sequence>MVSYQINVYGRVQGVGFRWFTQQAAERHHISGWVRNKTDGSVEMAIQGEPAAIDRFLTIIAAGPGAYSHVTQLVKTPIAPFEGKNFTIR</sequence>
<feature type="active site" evidence="5">
    <location>
        <position position="36"/>
    </location>
</feature>
<dbReference type="GO" id="GO:0003998">
    <property type="term" value="F:acylphosphatase activity"/>
    <property type="evidence" value="ECO:0007669"/>
    <property type="project" value="UniProtKB-EC"/>
</dbReference>
<dbReference type="PRINTS" id="PR00112">
    <property type="entry name" value="ACYLPHPHTASE"/>
</dbReference>
<dbReference type="Pfam" id="PF00708">
    <property type="entry name" value="Acylphosphatase"/>
    <property type="match status" value="1"/>
</dbReference>
<evidence type="ECO:0000256" key="2">
    <source>
        <dbReference type="ARBA" id="ARBA00012150"/>
    </source>
</evidence>
<comment type="catalytic activity">
    <reaction evidence="4 5 6">
        <text>an acyl phosphate + H2O = a carboxylate + phosphate + H(+)</text>
        <dbReference type="Rhea" id="RHEA:14965"/>
        <dbReference type="ChEBI" id="CHEBI:15377"/>
        <dbReference type="ChEBI" id="CHEBI:15378"/>
        <dbReference type="ChEBI" id="CHEBI:29067"/>
        <dbReference type="ChEBI" id="CHEBI:43474"/>
        <dbReference type="ChEBI" id="CHEBI:59918"/>
        <dbReference type="EC" id="3.6.1.7"/>
    </reaction>
</comment>
<dbReference type="Gene3D" id="3.30.70.100">
    <property type="match status" value="1"/>
</dbReference>
<dbReference type="InterPro" id="IPR036046">
    <property type="entry name" value="Acylphosphatase-like_dom_sf"/>
</dbReference>
<dbReference type="GeneID" id="66530853"/>
<dbReference type="InterPro" id="IPR001792">
    <property type="entry name" value="Acylphosphatase-like_dom"/>
</dbReference>
<organism evidence="9 10">
    <name type="scientific">Leuconostoc lactis</name>
    <dbReference type="NCBI Taxonomy" id="1246"/>
    <lineage>
        <taxon>Bacteria</taxon>
        <taxon>Bacillati</taxon>
        <taxon>Bacillota</taxon>
        <taxon>Bacilli</taxon>
        <taxon>Lactobacillales</taxon>
        <taxon>Lactobacillaceae</taxon>
        <taxon>Leuconostoc</taxon>
    </lineage>
</organism>
<dbReference type="PROSITE" id="PS51160">
    <property type="entry name" value="ACYLPHOSPHATASE_3"/>
    <property type="match status" value="1"/>
</dbReference>
<dbReference type="PANTHER" id="PTHR47268:SF4">
    <property type="entry name" value="ACYLPHOSPHATASE"/>
    <property type="match status" value="1"/>
</dbReference>
<evidence type="ECO:0000256" key="4">
    <source>
        <dbReference type="ARBA" id="ARBA00047645"/>
    </source>
</evidence>
<evidence type="ECO:0000313" key="10">
    <source>
        <dbReference type="Proteomes" id="UP000321298"/>
    </source>
</evidence>
<protein>
    <recommendedName>
        <fullName evidence="3 5">Acylphosphatase</fullName>
        <ecNumber evidence="2 5">3.6.1.7</ecNumber>
    </recommendedName>
</protein>
<proteinExistence type="inferred from homology"/>
<dbReference type="SUPFAM" id="SSF54975">
    <property type="entry name" value="Acylphosphatase/BLUF domain-like"/>
    <property type="match status" value="1"/>
</dbReference>
<dbReference type="EC" id="3.6.1.7" evidence="2 5"/>
<keyword evidence="5 6" id="KW-0378">Hydrolase</keyword>
<dbReference type="AlphaFoldDB" id="A0AAP9J9J7"/>
<reference evidence="9 10" key="1">
    <citation type="submission" date="2019-06" db="EMBL/GenBank/DDBJ databases">
        <title>Genome analyses of bacteria isolated from kimchi.</title>
        <authorList>
            <person name="Lee S."/>
            <person name="Ahn S."/>
            <person name="Roh S."/>
        </authorList>
    </citation>
    <scope>NUCLEOTIDE SEQUENCE [LARGE SCALE GENOMIC DNA]</scope>
    <source>
        <strain evidence="9 10">CBA3625</strain>
    </source>
</reference>
<evidence type="ECO:0000256" key="6">
    <source>
        <dbReference type="RuleBase" id="RU000553"/>
    </source>
</evidence>
<accession>A0AAP9J9J7</accession>
<evidence type="ECO:0000256" key="7">
    <source>
        <dbReference type="RuleBase" id="RU004168"/>
    </source>
</evidence>
<dbReference type="RefSeq" id="WP_029509872.1">
    <property type="nucleotide sequence ID" value="NZ_CP042387.1"/>
</dbReference>
<evidence type="ECO:0000256" key="1">
    <source>
        <dbReference type="ARBA" id="ARBA00005614"/>
    </source>
</evidence>
<name>A0AAP9J9J7_LEULA</name>
<feature type="active site" evidence="5">
    <location>
        <position position="18"/>
    </location>
</feature>